<reference evidence="1 2" key="1">
    <citation type="submission" date="2016-05" db="EMBL/GenBank/DDBJ databases">
        <title>Single-cell genome of chain-forming Candidatus Thiomargarita nelsonii and comparison to other large sulfur-oxidizing bacteria.</title>
        <authorList>
            <person name="Winkel M."/>
            <person name="Salman V."/>
            <person name="Woyke T."/>
            <person name="Schulz-Vogt H."/>
            <person name="Richter M."/>
            <person name="Flood B."/>
            <person name="Bailey J."/>
            <person name="Amann R."/>
            <person name="Mussmann M."/>
        </authorList>
    </citation>
    <scope>NUCLEOTIDE SEQUENCE [LARGE SCALE GENOMIC DNA]</scope>
    <source>
        <strain evidence="1 2">THI036</strain>
    </source>
</reference>
<feature type="non-terminal residue" evidence="1">
    <location>
        <position position="206"/>
    </location>
</feature>
<protein>
    <recommendedName>
        <fullName evidence="3">VWA domain-containing protein</fullName>
    </recommendedName>
</protein>
<evidence type="ECO:0000313" key="2">
    <source>
        <dbReference type="Proteomes" id="UP000076962"/>
    </source>
</evidence>
<accession>A0A176RYW0</accession>
<feature type="non-terminal residue" evidence="1">
    <location>
        <position position="1"/>
    </location>
</feature>
<name>A0A176RYW0_9GAMM</name>
<evidence type="ECO:0000313" key="1">
    <source>
        <dbReference type="EMBL" id="OAD20981.1"/>
    </source>
</evidence>
<dbReference type="InterPro" id="IPR036465">
    <property type="entry name" value="vWFA_dom_sf"/>
</dbReference>
<dbReference type="Gene3D" id="3.40.50.410">
    <property type="entry name" value="von Willebrand factor, type A domain"/>
    <property type="match status" value="1"/>
</dbReference>
<dbReference type="EMBL" id="LUTY01001961">
    <property type="protein sequence ID" value="OAD20981.1"/>
    <property type="molecule type" value="Genomic_DNA"/>
</dbReference>
<proteinExistence type="predicted"/>
<evidence type="ECO:0008006" key="3">
    <source>
        <dbReference type="Google" id="ProtNLM"/>
    </source>
</evidence>
<dbReference type="SUPFAM" id="SSF53300">
    <property type="entry name" value="vWA-like"/>
    <property type="match status" value="1"/>
</dbReference>
<dbReference type="PATRIC" id="fig|1003181.4.peg.4407"/>
<dbReference type="AlphaFoldDB" id="A0A176RYW0"/>
<organism evidence="1 2">
    <name type="scientific">Candidatus Thiomargarita nelsonii</name>
    <dbReference type="NCBI Taxonomy" id="1003181"/>
    <lineage>
        <taxon>Bacteria</taxon>
        <taxon>Pseudomonadati</taxon>
        <taxon>Pseudomonadota</taxon>
        <taxon>Gammaproteobacteria</taxon>
        <taxon>Thiotrichales</taxon>
        <taxon>Thiotrichaceae</taxon>
        <taxon>Thiomargarita</taxon>
    </lineage>
</organism>
<dbReference type="Proteomes" id="UP000076962">
    <property type="component" value="Unassembled WGS sequence"/>
</dbReference>
<gene>
    <name evidence="1" type="ORF">THIOM_003276</name>
</gene>
<sequence length="206" mass="22554">KKQIDAKLESAQKSGRVSAYKAKVAAEAAQVDSETAAKLAQITEAQVKKRGEIHKPTALLIDKSASMESAIEVGKQIAALISGITVADLFVYAFDTMPYPIKSKGKTLQDWELAFRHIKAGGGTSVGCALEMMRKYKQVAEQFIIVTDEGENSAPYFVQAYPTYQKMLDNIQANVIIVRLGRYASDQVEQSLKKAQIPVETFTFSG</sequence>
<keyword evidence="2" id="KW-1185">Reference proteome</keyword>
<comment type="caution">
    <text evidence="1">The sequence shown here is derived from an EMBL/GenBank/DDBJ whole genome shotgun (WGS) entry which is preliminary data.</text>
</comment>